<sequence>MNRKFLLKKSPEDPRDFIRAAKLSVLPVEVDLRPNDVPIFDQHSLGSCTANAGCAIREYLRKREDGYYFNLSRLYLYWYSREMHGWENEDSGAFIRDMMKILADRGTCTESRFPYIQSTFRDKPTAEADDNAGNHRIREYHRISDMNGFMSALAEGYPVIFGMDVFFDFITEEMGRTGMLPDYPVGAKSQGGHAVMAVGYKRINGKLYFIVRNSWGENWGDKGYFYMPESYFPHIYDMWTATL</sequence>
<dbReference type="InterPro" id="IPR013128">
    <property type="entry name" value="Peptidase_C1A"/>
</dbReference>
<name>A0ABW3UYH8_9BACL</name>
<protein>
    <submittedName>
        <fullName evidence="3">C1 family peptidase</fullName>
    </submittedName>
</protein>
<evidence type="ECO:0000256" key="1">
    <source>
        <dbReference type="ARBA" id="ARBA00008455"/>
    </source>
</evidence>
<accession>A0ABW3UYH8</accession>
<dbReference type="InterPro" id="IPR000668">
    <property type="entry name" value="Peptidase_C1A_C"/>
</dbReference>
<comment type="caution">
    <text evidence="3">The sequence shown here is derived from an EMBL/GenBank/DDBJ whole genome shotgun (WGS) entry which is preliminary data.</text>
</comment>
<dbReference type="SUPFAM" id="SSF54001">
    <property type="entry name" value="Cysteine proteinases"/>
    <property type="match status" value="1"/>
</dbReference>
<evidence type="ECO:0000313" key="3">
    <source>
        <dbReference type="EMBL" id="MFD1225517.1"/>
    </source>
</evidence>
<dbReference type="CDD" id="cd02619">
    <property type="entry name" value="Peptidase_C1"/>
    <property type="match status" value="1"/>
</dbReference>
<dbReference type="PANTHER" id="PTHR12411">
    <property type="entry name" value="CYSTEINE PROTEASE FAMILY C1-RELATED"/>
    <property type="match status" value="1"/>
</dbReference>
<gene>
    <name evidence="3" type="ORF">ACFQ4B_36115</name>
</gene>
<dbReference type="Gene3D" id="3.90.70.10">
    <property type="entry name" value="Cysteine proteinases"/>
    <property type="match status" value="1"/>
</dbReference>
<dbReference type="Pfam" id="PF00112">
    <property type="entry name" value="Peptidase_C1"/>
    <property type="match status" value="1"/>
</dbReference>
<dbReference type="RefSeq" id="WP_345585078.1">
    <property type="nucleotide sequence ID" value="NZ_BAABJG010000002.1"/>
</dbReference>
<comment type="similarity">
    <text evidence="1">Belongs to the peptidase C1 family.</text>
</comment>
<dbReference type="Proteomes" id="UP001597180">
    <property type="component" value="Unassembled WGS sequence"/>
</dbReference>
<dbReference type="InterPro" id="IPR038765">
    <property type="entry name" value="Papain-like_cys_pep_sf"/>
</dbReference>
<reference evidence="4" key="1">
    <citation type="journal article" date="2019" name="Int. J. Syst. Evol. Microbiol.">
        <title>The Global Catalogue of Microorganisms (GCM) 10K type strain sequencing project: providing services to taxonomists for standard genome sequencing and annotation.</title>
        <authorList>
            <consortium name="The Broad Institute Genomics Platform"/>
            <consortium name="The Broad Institute Genome Sequencing Center for Infectious Disease"/>
            <person name="Wu L."/>
            <person name="Ma J."/>
        </authorList>
    </citation>
    <scope>NUCLEOTIDE SEQUENCE [LARGE SCALE GENOMIC DNA]</scope>
    <source>
        <strain evidence="4">CCUG 53270</strain>
    </source>
</reference>
<dbReference type="EMBL" id="JBHTLU010000065">
    <property type="protein sequence ID" value="MFD1225517.1"/>
    <property type="molecule type" value="Genomic_DNA"/>
</dbReference>
<keyword evidence="4" id="KW-1185">Reference proteome</keyword>
<proteinExistence type="inferred from homology"/>
<evidence type="ECO:0000313" key="4">
    <source>
        <dbReference type="Proteomes" id="UP001597180"/>
    </source>
</evidence>
<evidence type="ECO:0000259" key="2">
    <source>
        <dbReference type="SMART" id="SM00645"/>
    </source>
</evidence>
<feature type="domain" description="Peptidase C1A papain C-terminal" evidence="2">
    <location>
        <begin position="26"/>
        <end position="234"/>
    </location>
</feature>
<dbReference type="SMART" id="SM00645">
    <property type="entry name" value="Pept_C1"/>
    <property type="match status" value="1"/>
</dbReference>
<organism evidence="3 4">
    <name type="scientific">Paenibacillus vulneris</name>
    <dbReference type="NCBI Taxonomy" id="1133364"/>
    <lineage>
        <taxon>Bacteria</taxon>
        <taxon>Bacillati</taxon>
        <taxon>Bacillota</taxon>
        <taxon>Bacilli</taxon>
        <taxon>Bacillales</taxon>
        <taxon>Paenibacillaceae</taxon>
        <taxon>Paenibacillus</taxon>
    </lineage>
</organism>